<keyword evidence="1" id="KW-0812">Transmembrane</keyword>
<evidence type="ECO:0000313" key="3">
    <source>
        <dbReference type="Proteomes" id="UP000807115"/>
    </source>
</evidence>
<accession>A0A921R6U2</accession>
<proteinExistence type="predicted"/>
<feature type="transmembrane region" description="Helical" evidence="1">
    <location>
        <begin position="71"/>
        <end position="90"/>
    </location>
</feature>
<name>A0A921R6U2_SORBI</name>
<comment type="caution">
    <text evidence="2">The sequence shown here is derived from an EMBL/GenBank/DDBJ whole genome shotgun (WGS) entry which is preliminary data.</text>
</comment>
<dbReference type="Proteomes" id="UP000807115">
    <property type="component" value="Chromosome 4"/>
</dbReference>
<evidence type="ECO:0000256" key="1">
    <source>
        <dbReference type="SAM" id="Phobius"/>
    </source>
</evidence>
<sequence length="95" mass="11062">MNTIVRGLPACGHACLPACLLLHKHIQRCSLGQSLSGRWPWCACIRHVLDEMYTRSLITRLFHCFLKHMHLDLWVIGSIGYTCMPGVMWFKWTHR</sequence>
<reference evidence="2" key="1">
    <citation type="journal article" date="2019" name="BMC Genomics">
        <title>A new reference genome for Sorghum bicolor reveals high levels of sequence similarity between sweet and grain genotypes: implications for the genetics of sugar metabolism.</title>
        <authorList>
            <person name="Cooper E.A."/>
            <person name="Brenton Z.W."/>
            <person name="Flinn B.S."/>
            <person name="Jenkins J."/>
            <person name="Shu S."/>
            <person name="Flowers D."/>
            <person name="Luo F."/>
            <person name="Wang Y."/>
            <person name="Xia P."/>
            <person name="Barry K."/>
            <person name="Daum C."/>
            <person name="Lipzen A."/>
            <person name="Yoshinaga Y."/>
            <person name="Schmutz J."/>
            <person name="Saski C."/>
            <person name="Vermerris W."/>
            <person name="Kresovich S."/>
        </authorList>
    </citation>
    <scope>NUCLEOTIDE SEQUENCE</scope>
</reference>
<keyword evidence="1" id="KW-1133">Transmembrane helix</keyword>
<keyword evidence="1" id="KW-0472">Membrane</keyword>
<evidence type="ECO:0000313" key="2">
    <source>
        <dbReference type="EMBL" id="KAG0534304.1"/>
    </source>
</evidence>
<organism evidence="2 3">
    <name type="scientific">Sorghum bicolor</name>
    <name type="common">Sorghum</name>
    <name type="synonym">Sorghum vulgare</name>
    <dbReference type="NCBI Taxonomy" id="4558"/>
    <lineage>
        <taxon>Eukaryota</taxon>
        <taxon>Viridiplantae</taxon>
        <taxon>Streptophyta</taxon>
        <taxon>Embryophyta</taxon>
        <taxon>Tracheophyta</taxon>
        <taxon>Spermatophyta</taxon>
        <taxon>Magnoliopsida</taxon>
        <taxon>Liliopsida</taxon>
        <taxon>Poales</taxon>
        <taxon>Poaceae</taxon>
        <taxon>PACMAD clade</taxon>
        <taxon>Panicoideae</taxon>
        <taxon>Andropogonodae</taxon>
        <taxon>Andropogoneae</taxon>
        <taxon>Sorghinae</taxon>
        <taxon>Sorghum</taxon>
    </lineage>
</organism>
<dbReference type="EMBL" id="CM027683">
    <property type="protein sequence ID" value="KAG0534304.1"/>
    <property type="molecule type" value="Genomic_DNA"/>
</dbReference>
<protein>
    <submittedName>
        <fullName evidence="2">Uncharacterized protein</fullName>
    </submittedName>
</protein>
<dbReference type="Gramene" id="EES07360">
    <property type="protein sequence ID" value="EES07360"/>
    <property type="gene ID" value="SORBI_3004G251701"/>
</dbReference>
<gene>
    <name evidence="2" type="ORF">BDA96_04G268200</name>
</gene>
<reference evidence="2" key="2">
    <citation type="submission" date="2020-10" db="EMBL/GenBank/DDBJ databases">
        <authorList>
            <person name="Cooper E.A."/>
            <person name="Brenton Z.W."/>
            <person name="Flinn B.S."/>
            <person name="Jenkins J."/>
            <person name="Shu S."/>
            <person name="Flowers D."/>
            <person name="Luo F."/>
            <person name="Wang Y."/>
            <person name="Xia P."/>
            <person name="Barry K."/>
            <person name="Daum C."/>
            <person name="Lipzen A."/>
            <person name="Yoshinaga Y."/>
            <person name="Schmutz J."/>
            <person name="Saski C."/>
            <person name="Vermerris W."/>
            <person name="Kresovich S."/>
        </authorList>
    </citation>
    <scope>NUCLEOTIDE SEQUENCE</scope>
</reference>
<dbReference type="AlphaFoldDB" id="A0A921R6U2"/>